<comment type="caution">
    <text evidence="9">The sequence shown here is derived from an EMBL/GenBank/DDBJ whole genome shotgun (WGS) entry which is preliminary data.</text>
</comment>
<dbReference type="PANTHER" id="PTHR23514">
    <property type="entry name" value="BYPASS OF STOP CODON PROTEIN 6"/>
    <property type="match status" value="1"/>
</dbReference>
<dbReference type="SUPFAM" id="SSF103473">
    <property type="entry name" value="MFS general substrate transporter"/>
    <property type="match status" value="1"/>
</dbReference>
<feature type="transmembrane region" description="Helical" evidence="8">
    <location>
        <begin position="532"/>
        <end position="554"/>
    </location>
</feature>
<dbReference type="Gene3D" id="1.20.1250.20">
    <property type="entry name" value="MFS general substrate transporter like domains"/>
    <property type="match status" value="1"/>
</dbReference>
<dbReference type="Proteomes" id="UP001215151">
    <property type="component" value="Unassembled WGS sequence"/>
</dbReference>
<dbReference type="Pfam" id="PF07690">
    <property type="entry name" value="MFS_1"/>
    <property type="match status" value="1"/>
</dbReference>
<feature type="transmembrane region" description="Helical" evidence="8">
    <location>
        <begin position="428"/>
        <end position="450"/>
    </location>
</feature>
<comment type="subcellular location">
    <subcellularLocation>
        <location evidence="1">Endomembrane system</location>
        <topology evidence="1">Multi-pass membrane protein</topology>
    </subcellularLocation>
</comment>
<keyword evidence="3" id="KW-0813">Transport</keyword>
<evidence type="ECO:0000313" key="10">
    <source>
        <dbReference type="Proteomes" id="UP001215151"/>
    </source>
</evidence>
<dbReference type="GO" id="GO:0022857">
    <property type="term" value="F:transmembrane transporter activity"/>
    <property type="evidence" value="ECO:0007669"/>
    <property type="project" value="InterPro"/>
</dbReference>
<feature type="region of interest" description="Disordered" evidence="7">
    <location>
        <begin position="1"/>
        <end position="44"/>
    </location>
</feature>
<evidence type="ECO:0000313" key="9">
    <source>
        <dbReference type="EMBL" id="KAJ8463931.1"/>
    </source>
</evidence>
<evidence type="ECO:0000256" key="5">
    <source>
        <dbReference type="ARBA" id="ARBA00022989"/>
    </source>
</evidence>
<evidence type="ECO:0000256" key="1">
    <source>
        <dbReference type="ARBA" id="ARBA00004127"/>
    </source>
</evidence>
<dbReference type="InterPro" id="IPR036259">
    <property type="entry name" value="MFS_trans_sf"/>
</dbReference>
<dbReference type="InterPro" id="IPR011701">
    <property type="entry name" value="MFS"/>
</dbReference>
<dbReference type="GO" id="GO:0016020">
    <property type="term" value="C:membrane"/>
    <property type="evidence" value="ECO:0007669"/>
    <property type="project" value="TreeGrafter"/>
</dbReference>
<feature type="transmembrane region" description="Helical" evidence="8">
    <location>
        <begin position="338"/>
        <end position="358"/>
    </location>
</feature>
<keyword evidence="10" id="KW-1185">Reference proteome</keyword>
<dbReference type="EMBL" id="JAPEVG010000363">
    <property type="protein sequence ID" value="KAJ8463931.1"/>
    <property type="molecule type" value="Genomic_DNA"/>
</dbReference>
<evidence type="ECO:0000256" key="8">
    <source>
        <dbReference type="SAM" id="Phobius"/>
    </source>
</evidence>
<feature type="compositionally biased region" description="Polar residues" evidence="7">
    <location>
        <begin position="164"/>
        <end position="174"/>
    </location>
</feature>
<feature type="transmembrane region" description="Helical" evidence="8">
    <location>
        <begin position="479"/>
        <end position="497"/>
    </location>
</feature>
<evidence type="ECO:0008006" key="11">
    <source>
        <dbReference type="Google" id="ProtNLM"/>
    </source>
</evidence>
<keyword evidence="4 8" id="KW-0812">Transmembrane</keyword>
<dbReference type="GO" id="GO:0012505">
    <property type="term" value="C:endomembrane system"/>
    <property type="evidence" value="ECO:0007669"/>
    <property type="project" value="UniProtKB-SubCell"/>
</dbReference>
<name>A0AAD7X7U6_9APHY</name>
<protein>
    <recommendedName>
        <fullName evidence="11">Bypass of stop codon protein 6</fullName>
    </recommendedName>
</protein>
<comment type="similarity">
    <text evidence="2">Belongs to the major facilitator superfamily.</text>
</comment>
<feature type="transmembrane region" description="Helical" evidence="8">
    <location>
        <begin position="503"/>
        <end position="520"/>
    </location>
</feature>
<feature type="compositionally biased region" description="Polar residues" evidence="7">
    <location>
        <begin position="25"/>
        <end position="39"/>
    </location>
</feature>
<dbReference type="AlphaFoldDB" id="A0AAD7X7U6"/>
<reference evidence="9" key="1">
    <citation type="submission" date="2022-11" db="EMBL/GenBank/DDBJ databases">
        <title>Genome Sequence of Cubamyces cubensis.</title>
        <authorList>
            <person name="Buettner E."/>
        </authorList>
    </citation>
    <scope>NUCLEOTIDE SEQUENCE</scope>
    <source>
        <strain evidence="9">MPL-01</strain>
    </source>
</reference>
<feature type="transmembrane region" description="Helical" evidence="8">
    <location>
        <begin position="566"/>
        <end position="585"/>
    </location>
</feature>
<dbReference type="PANTHER" id="PTHR23514:SF3">
    <property type="entry name" value="BYPASS OF STOP CODON PROTEIN 6"/>
    <property type="match status" value="1"/>
</dbReference>
<keyword evidence="6 8" id="KW-0472">Membrane</keyword>
<feature type="transmembrane region" description="Helical" evidence="8">
    <location>
        <begin position="232"/>
        <end position="254"/>
    </location>
</feature>
<sequence length="593" mass="64089">MPSHLTLAATRLPDESSSDNRRLQSTEFSSQGVGASSSPLAGDKDFLHASHELALDPGENASTSSLDLPTLMTSERMRRRSDISRVRAHESSFTVPPEIIELPVLTKHAQWQASSSAVRDPGITFREDVSVTPTKSGSGDLETAPTFSNSQAPSIPPSNEGGEMSSTTPATSAAQKAVHERKSMMHFLALCWCVFCNGWNDGTTGPLLPRIQEHYHVGKISHFRFGSFAEMLFAQVGFAVVSLLFVCNTIVLVAGSALQIVAYVVISPAVPFPLMCAAFGLIGFALSLQNSHCNSYVASLKRHARTKMGFLHGSYGLGALVSPLAATQFAKSPTHWSFHYIISAALYVSNLLVLWFVFRGRVQQDIMEAEGENGVNENAVDTNKFKQVLGLKEVHVLSAFSLIYVGLEVTLGGWSVTYILDMRDGGSSAGYIASGFFGGLMLGRVLLLWLNKKASNPYRDLADTMLITWNAQLGERRALFLYALLAILVEVTVWLVPSLIENAIAVSCVGLLLGPMYPIFMNQTTAILPRWLLTACMGYIASVGLAGSAVLPFLTGLLASKFGIASLQPLVVSMMSTLIVIWAVIPRARLVPT</sequence>
<organism evidence="9 10">
    <name type="scientific">Trametes cubensis</name>
    <dbReference type="NCBI Taxonomy" id="1111947"/>
    <lineage>
        <taxon>Eukaryota</taxon>
        <taxon>Fungi</taxon>
        <taxon>Dikarya</taxon>
        <taxon>Basidiomycota</taxon>
        <taxon>Agaricomycotina</taxon>
        <taxon>Agaricomycetes</taxon>
        <taxon>Polyporales</taxon>
        <taxon>Polyporaceae</taxon>
        <taxon>Trametes</taxon>
    </lineage>
</organism>
<feature type="region of interest" description="Disordered" evidence="7">
    <location>
        <begin position="128"/>
        <end position="175"/>
    </location>
</feature>
<evidence type="ECO:0000256" key="3">
    <source>
        <dbReference type="ARBA" id="ARBA00022448"/>
    </source>
</evidence>
<feature type="transmembrane region" description="Helical" evidence="8">
    <location>
        <begin position="394"/>
        <end position="416"/>
    </location>
</feature>
<evidence type="ECO:0000256" key="2">
    <source>
        <dbReference type="ARBA" id="ARBA00008335"/>
    </source>
</evidence>
<evidence type="ECO:0000256" key="7">
    <source>
        <dbReference type="SAM" id="MobiDB-lite"/>
    </source>
</evidence>
<gene>
    <name evidence="9" type="ORF">ONZ51_g9933</name>
</gene>
<feature type="compositionally biased region" description="Basic and acidic residues" evidence="7">
    <location>
        <begin position="12"/>
        <end position="24"/>
    </location>
</feature>
<feature type="transmembrane region" description="Helical" evidence="8">
    <location>
        <begin position="260"/>
        <end position="288"/>
    </location>
</feature>
<accession>A0AAD7X7U6</accession>
<evidence type="ECO:0000256" key="6">
    <source>
        <dbReference type="ARBA" id="ARBA00023136"/>
    </source>
</evidence>
<evidence type="ECO:0000256" key="4">
    <source>
        <dbReference type="ARBA" id="ARBA00022692"/>
    </source>
</evidence>
<dbReference type="InterPro" id="IPR051788">
    <property type="entry name" value="MFS_Transporter"/>
</dbReference>
<keyword evidence="5 8" id="KW-1133">Transmembrane helix</keyword>
<proteinExistence type="inferred from homology"/>